<evidence type="ECO:0000259" key="3">
    <source>
        <dbReference type="Pfam" id="PF00881"/>
    </source>
</evidence>
<keyword evidence="5" id="KW-1185">Reference proteome</keyword>
<dbReference type="Pfam" id="PF00881">
    <property type="entry name" value="Nitroreductase"/>
    <property type="match status" value="1"/>
</dbReference>
<name>E1RB71_SEDSS</name>
<dbReference type="RefSeq" id="WP_013253065.1">
    <property type="nucleotide sequence ID" value="NC_014364.1"/>
</dbReference>
<dbReference type="GO" id="GO:0016491">
    <property type="term" value="F:oxidoreductase activity"/>
    <property type="evidence" value="ECO:0007669"/>
    <property type="project" value="UniProtKB-KW"/>
</dbReference>
<reference evidence="4 5" key="1">
    <citation type="journal article" date="2010" name="Stand. Genomic Sci.">
        <title>Complete genome sequence of Spirochaeta smaragdinae type strain (SEBR 4228).</title>
        <authorList>
            <person name="Mavromatis K."/>
            <person name="Yasawong M."/>
            <person name="Chertkov O."/>
            <person name="Lapidus A."/>
            <person name="Lucas S."/>
            <person name="Nolan M."/>
            <person name="Del Rio T.G."/>
            <person name="Tice H."/>
            <person name="Cheng J.F."/>
            <person name="Pitluck S."/>
            <person name="Liolios K."/>
            <person name="Ivanova N."/>
            <person name="Tapia R."/>
            <person name="Han C."/>
            <person name="Bruce D."/>
            <person name="Goodwin L."/>
            <person name="Pati A."/>
            <person name="Chen A."/>
            <person name="Palaniappan K."/>
            <person name="Land M."/>
            <person name="Hauser L."/>
            <person name="Chang Y.J."/>
            <person name="Jeffries C.D."/>
            <person name="Detter J.C."/>
            <person name="Rohde M."/>
            <person name="Brambilla E."/>
            <person name="Spring S."/>
            <person name="Goker M."/>
            <person name="Sikorski J."/>
            <person name="Woyke T."/>
            <person name="Bristow J."/>
            <person name="Eisen J.A."/>
            <person name="Markowitz V."/>
            <person name="Hugenholtz P."/>
            <person name="Klenk H.P."/>
            <person name="Kyrpides N.C."/>
        </authorList>
    </citation>
    <scope>NUCLEOTIDE SEQUENCE [LARGE SCALE GENOMIC DNA]</scope>
    <source>
        <strain evidence="5">DSM 11293 / JCM 15392 / SEBR 4228</strain>
    </source>
</reference>
<evidence type="ECO:0000313" key="4">
    <source>
        <dbReference type="EMBL" id="ADK79601.1"/>
    </source>
</evidence>
<dbReference type="InterPro" id="IPR000415">
    <property type="entry name" value="Nitroreductase-like"/>
</dbReference>
<keyword evidence="2" id="KW-0560">Oxidoreductase</keyword>
<dbReference type="SUPFAM" id="SSF55469">
    <property type="entry name" value="FMN-dependent nitroreductase-like"/>
    <property type="match status" value="1"/>
</dbReference>
<dbReference type="EMBL" id="CP002116">
    <property type="protein sequence ID" value="ADK79601.1"/>
    <property type="molecule type" value="Genomic_DNA"/>
</dbReference>
<gene>
    <name evidence="4" type="ordered locus">Spirs_0454</name>
</gene>
<dbReference type="AlphaFoldDB" id="E1RB71"/>
<evidence type="ECO:0000256" key="2">
    <source>
        <dbReference type="ARBA" id="ARBA00023002"/>
    </source>
</evidence>
<sequence>MDIDQLIAKSRSFRRFDGTHAIEKATVLQLIDLARKSPSGANRQPLKFHVSVDKGLNERIYPTLAWAGYLIDWEGPIESERPTAYVTILLDKEISQSAGVDHGIAAWSILLGATARGLGGCMIASIRKKELAAVLELDQNRFDILLVVALGKPVEQVVLEDVGNDGEIRYWRDNEDVHHVPKRRIDDITIG</sequence>
<feature type="domain" description="Nitroreductase" evidence="3">
    <location>
        <begin position="8"/>
        <end position="152"/>
    </location>
</feature>
<dbReference type="InterPro" id="IPR029479">
    <property type="entry name" value="Nitroreductase"/>
</dbReference>
<dbReference type="InterPro" id="IPR023312">
    <property type="entry name" value="Put_nitroreductase_C_bac"/>
</dbReference>
<dbReference type="PANTHER" id="PTHR43673:SF10">
    <property type="entry name" value="NADH DEHYDROGENASE_NAD(P)H NITROREDUCTASE XCC3605-RELATED"/>
    <property type="match status" value="1"/>
</dbReference>
<dbReference type="Gene3D" id="3.40.109.10">
    <property type="entry name" value="NADH Oxidase"/>
    <property type="match status" value="1"/>
</dbReference>
<accession>E1RB71</accession>
<dbReference type="Proteomes" id="UP000002318">
    <property type="component" value="Chromosome"/>
</dbReference>
<dbReference type="STRING" id="573413.Spirs_0454"/>
<evidence type="ECO:0000256" key="1">
    <source>
        <dbReference type="ARBA" id="ARBA00007118"/>
    </source>
</evidence>
<dbReference type="Gene3D" id="2.20.180.10">
    <property type="entry name" value="putative fmn-dependent nitroreductase like domains"/>
    <property type="match status" value="1"/>
</dbReference>
<organism evidence="4 5">
    <name type="scientific">Sediminispirochaeta smaragdinae (strain DSM 11293 / JCM 15392 / SEBR 4228)</name>
    <name type="common">Spirochaeta smaragdinae</name>
    <dbReference type="NCBI Taxonomy" id="573413"/>
    <lineage>
        <taxon>Bacteria</taxon>
        <taxon>Pseudomonadati</taxon>
        <taxon>Spirochaetota</taxon>
        <taxon>Spirochaetia</taxon>
        <taxon>Spirochaetales</taxon>
        <taxon>Spirochaetaceae</taxon>
        <taxon>Sediminispirochaeta</taxon>
    </lineage>
</organism>
<comment type="similarity">
    <text evidence="1">Belongs to the nitroreductase family.</text>
</comment>
<dbReference type="KEGG" id="ssm:Spirs_0454"/>
<dbReference type="CDD" id="cd02062">
    <property type="entry name" value="Nitro_FMN_reductase"/>
    <property type="match status" value="1"/>
</dbReference>
<dbReference type="HOGENOM" id="CLU_070764_8_0_12"/>
<proteinExistence type="inferred from homology"/>
<dbReference type="OrthoDB" id="9804207at2"/>
<evidence type="ECO:0000313" key="5">
    <source>
        <dbReference type="Proteomes" id="UP000002318"/>
    </source>
</evidence>
<protein>
    <submittedName>
        <fullName evidence="4">Nitroreductase</fullName>
    </submittedName>
</protein>
<dbReference type="PANTHER" id="PTHR43673">
    <property type="entry name" value="NAD(P)H NITROREDUCTASE YDGI-RELATED"/>
    <property type="match status" value="1"/>
</dbReference>
<dbReference type="eggNOG" id="COG0778">
    <property type="taxonomic scope" value="Bacteria"/>
</dbReference>